<dbReference type="EMBL" id="ADFV01033682">
    <property type="status" value="NOT_ANNOTATED_CDS"/>
    <property type="molecule type" value="Genomic_DNA"/>
</dbReference>
<sequence length="87" mass="10234">MCHLVRLSHASPFSLLHFPGFTPRQRMEETRAKLVCLQSRCHAWRDLSFMIIQDELDQVLLRPAAWILYVQKDPVGIEIQLTHAYFL</sequence>
<dbReference type="EMBL" id="ADFV01033680">
    <property type="status" value="NOT_ANNOTATED_CDS"/>
    <property type="molecule type" value="Genomic_DNA"/>
</dbReference>
<gene>
    <name evidence="1" type="primary">HTR4</name>
</gene>
<dbReference type="GeneTree" id="ENSGT00940000155983"/>
<reference evidence="1" key="2">
    <citation type="submission" date="2025-08" db="UniProtKB">
        <authorList>
            <consortium name="Ensembl"/>
        </authorList>
    </citation>
    <scope>IDENTIFICATION</scope>
</reference>
<dbReference type="EMBL" id="ADFV01033678">
    <property type="status" value="NOT_ANNOTATED_CDS"/>
    <property type="molecule type" value="Genomic_DNA"/>
</dbReference>
<dbReference type="EMBL" id="ADFV01033683">
    <property type="status" value="NOT_ANNOTATED_CDS"/>
    <property type="molecule type" value="Genomic_DNA"/>
</dbReference>
<dbReference type="EMBL" id="ADFV01033681">
    <property type="status" value="NOT_ANNOTATED_CDS"/>
    <property type="molecule type" value="Genomic_DNA"/>
</dbReference>
<keyword evidence="2" id="KW-1185">Reference proteome</keyword>
<name>A0A2I3GM00_NOMLE</name>
<dbReference type="AlphaFoldDB" id="A0A2I3GM00"/>
<reference evidence="1 2" key="1">
    <citation type="submission" date="2012-10" db="EMBL/GenBank/DDBJ databases">
        <authorList>
            <consortium name="Gibbon Genome Sequencing Consortium"/>
        </authorList>
    </citation>
    <scope>NUCLEOTIDE SEQUENCE [LARGE SCALE GENOMIC DNA]</scope>
</reference>
<proteinExistence type="predicted"/>
<evidence type="ECO:0000313" key="1">
    <source>
        <dbReference type="Ensembl" id="ENSNLEP00000032310.1"/>
    </source>
</evidence>
<protein>
    <submittedName>
        <fullName evidence="1">5-hydroxytryptamine receptor 4</fullName>
    </submittedName>
</protein>
<dbReference type="EMBL" id="ADFV01033679">
    <property type="status" value="NOT_ANNOTATED_CDS"/>
    <property type="molecule type" value="Genomic_DNA"/>
</dbReference>
<reference evidence="1" key="3">
    <citation type="submission" date="2025-09" db="UniProtKB">
        <authorList>
            <consortium name="Ensembl"/>
        </authorList>
    </citation>
    <scope>IDENTIFICATION</scope>
</reference>
<accession>A0A2I3GM00</accession>
<organism evidence="1 2">
    <name type="scientific">Nomascus leucogenys</name>
    <name type="common">Northern white-cheeked gibbon</name>
    <name type="synonym">Hylobates leucogenys</name>
    <dbReference type="NCBI Taxonomy" id="61853"/>
    <lineage>
        <taxon>Eukaryota</taxon>
        <taxon>Metazoa</taxon>
        <taxon>Chordata</taxon>
        <taxon>Craniata</taxon>
        <taxon>Vertebrata</taxon>
        <taxon>Euteleostomi</taxon>
        <taxon>Mammalia</taxon>
        <taxon>Eutheria</taxon>
        <taxon>Euarchontoglires</taxon>
        <taxon>Primates</taxon>
        <taxon>Haplorrhini</taxon>
        <taxon>Catarrhini</taxon>
        <taxon>Hylobatidae</taxon>
        <taxon>Nomascus</taxon>
    </lineage>
</organism>
<dbReference type="Proteomes" id="UP000001073">
    <property type="component" value="Chromosome 2"/>
</dbReference>
<evidence type="ECO:0000313" key="2">
    <source>
        <dbReference type="Proteomes" id="UP000001073"/>
    </source>
</evidence>
<dbReference type="Ensembl" id="ENSNLET00000049665.1">
    <property type="protein sequence ID" value="ENSNLEP00000032310.1"/>
    <property type="gene ID" value="ENSNLEG00000010112.3"/>
</dbReference>